<gene>
    <name evidence="12" type="primary">LOC115886573</name>
</gene>
<dbReference type="GeneID" id="115886573"/>
<dbReference type="Pfam" id="PF00076">
    <property type="entry name" value="RRM_1"/>
    <property type="match status" value="1"/>
</dbReference>
<feature type="compositionally biased region" description="Low complexity" evidence="9">
    <location>
        <begin position="826"/>
        <end position="856"/>
    </location>
</feature>
<feature type="compositionally biased region" description="Basic residues" evidence="9">
    <location>
        <begin position="857"/>
        <end position="873"/>
    </location>
</feature>
<dbReference type="InterPro" id="IPR035979">
    <property type="entry name" value="RBD_domain_sf"/>
</dbReference>
<dbReference type="Proteomes" id="UP000504635">
    <property type="component" value="Unplaced"/>
</dbReference>
<comment type="subcellular location">
    <subcellularLocation>
        <location evidence="1">Nucleus</location>
    </subcellularLocation>
</comment>
<feature type="region of interest" description="Disordered" evidence="9">
    <location>
        <begin position="384"/>
        <end position="430"/>
    </location>
</feature>
<evidence type="ECO:0000256" key="3">
    <source>
        <dbReference type="ARBA" id="ARBA00022884"/>
    </source>
</evidence>
<evidence type="ECO:0000313" key="12">
    <source>
        <dbReference type="RefSeq" id="XP_030761664.1"/>
    </source>
</evidence>
<dbReference type="InterPro" id="IPR000504">
    <property type="entry name" value="RRM_dom"/>
</dbReference>
<feature type="compositionally biased region" description="Basic and acidic residues" evidence="9">
    <location>
        <begin position="596"/>
        <end position="605"/>
    </location>
</feature>
<dbReference type="PANTHER" id="PTHR15528:SF11">
    <property type="entry name" value="FI18188P1"/>
    <property type="match status" value="1"/>
</dbReference>
<evidence type="ECO:0000256" key="7">
    <source>
        <dbReference type="ARBA" id="ARBA00023242"/>
    </source>
</evidence>
<evidence type="ECO:0000256" key="8">
    <source>
        <dbReference type="PROSITE-ProRule" id="PRU00176"/>
    </source>
</evidence>
<evidence type="ECO:0000256" key="2">
    <source>
        <dbReference type="ARBA" id="ARBA00022553"/>
    </source>
</evidence>
<keyword evidence="6" id="KW-0804">Transcription</keyword>
<reference evidence="12" key="1">
    <citation type="submission" date="2025-08" db="UniProtKB">
        <authorList>
            <consortium name="RefSeq"/>
        </authorList>
    </citation>
    <scope>IDENTIFICATION</scope>
    <source>
        <tissue evidence="12">Gonads</tissue>
    </source>
</reference>
<sequence>MNLKNVNMDVGLYRDDEQFSFDSSSPYTDTYSSDMSNYESFGQSEFFERIHYMPGPPNHLFEWEDSGRRVNDDLRHSHRVVYDAPQTNIIFEGQNDIILPEEAQDLSVPWPAATQGANTEQDPNIKLQDILELPEIVNNLEDIQPSSSIIKTEPIYDNRISHMHDSSIVETDTRRRTVSETEDLLNISFSSTEMTNFDIAEYIFEENKQSIQSIPQIDCTNSVKNEVPEPVVAQKITKRSVGAGRKKIDMKAQRYVVENRYIKKSLSDDECDVDIETVSEEENEPVLEAGDLASLLEKFEAAESDKCNEKKKRVDVVVNLELKASIKPVKTKIEQGVIKQEYIVKERVEDKHDKKMKKEQASRKIVVKQEKTDRKEETLIKNVKTEPEHTKPVSVKTEPEHKTLPNTQQNTTKQPKPATSTTTANKSQIRESLPQDLIDRIKESGKRKPITVIQPIANRKVKPVKPVGPPKLVPIQMSKTDMVKLDHNYCSTKSSSNVPVVIKKDSGFVSSEDDDKTIISRQPTVKNADGTLMVSLLKANTIRKIECKTEPTAVANNKRKLNLEEYKKRRKDFLTPQNSSLNSSPNTSTCSSPLPEDEHQKMLKHQEKLRKMAEELLNSAPKSEKKSDLSSIYSSSAASSASASPCFTNVKPELSQVKTEQPPVKIDVPVAVEFPKVPSYLERVTVVSVGVNTDFNGPLEPVVKLQEIKPLLEKASDKISDNSLISSVIENIPKVIDKKGRVLNVQGAVNKEDAECHGEDMRVMYLEKDRVRVPTSEACTQTNITFVEQCKKEMSRRSRKRSTSSSSSSNSSVYSNSSKRFRHDSISSSSSNCSRSSRRSTCSSRSSRSSNYYSHRSYSRSRSRSPRYRRTRSPKTAERDHLNAVEERRIIYVGRITKGTIKDDLRKKFYKFGPITKISLHFRDIGENYGFVTFKYKEDAHAAYEHGNEDPSYPYYKISFGGRREFCKAAYSDLDNMRDESFYHMQSSDNSYDKLLKDTLEKLKKRKV</sequence>
<dbReference type="RefSeq" id="XP_030761664.1">
    <property type="nucleotide sequence ID" value="XM_030905804.1"/>
</dbReference>
<feature type="region of interest" description="Disordered" evidence="9">
    <location>
        <begin position="790"/>
        <end position="881"/>
    </location>
</feature>
<keyword evidence="7" id="KW-0539">Nucleus</keyword>
<evidence type="ECO:0000313" key="11">
    <source>
        <dbReference type="Proteomes" id="UP000504635"/>
    </source>
</evidence>
<keyword evidence="11" id="KW-1185">Reference proteome</keyword>
<keyword evidence="3 8" id="KW-0694">RNA-binding</keyword>
<dbReference type="InterPro" id="IPR012677">
    <property type="entry name" value="Nucleotide-bd_a/b_plait_sf"/>
</dbReference>
<protein>
    <submittedName>
        <fullName evidence="12">NK-tumor recognition protein</fullName>
    </submittedName>
</protein>
<dbReference type="PANTHER" id="PTHR15528">
    <property type="entry name" value="PEROXISOME PROLIFERATOR ACTIVATED RECEPTOR GAMMA COACTIVATOR 1 PGC-1 -RELATED"/>
    <property type="match status" value="1"/>
</dbReference>
<feature type="domain" description="RRM" evidence="10">
    <location>
        <begin position="889"/>
        <end position="972"/>
    </location>
</feature>
<accession>A0A6J2YEU0</accession>
<dbReference type="GO" id="GO:0003723">
    <property type="term" value="F:RNA binding"/>
    <property type="evidence" value="ECO:0007669"/>
    <property type="project" value="UniProtKB-UniRule"/>
</dbReference>
<dbReference type="GO" id="GO:0005634">
    <property type="term" value="C:nucleus"/>
    <property type="evidence" value="ECO:0007669"/>
    <property type="project" value="UniProtKB-SubCell"/>
</dbReference>
<evidence type="ECO:0000256" key="6">
    <source>
        <dbReference type="ARBA" id="ARBA00023163"/>
    </source>
</evidence>
<keyword evidence="4" id="KW-0805">Transcription regulation</keyword>
<name>A0A6J2YEU0_SITOR</name>
<dbReference type="Gene3D" id="3.30.70.330">
    <property type="match status" value="1"/>
</dbReference>
<organism evidence="11 12">
    <name type="scientific">Sitophilus oryzae</name>
    <name type="common">Rice weevil</name>
    <name type="synonym">Curculio oryzae</name>
    <dbReference type="NCBI Taxonomy" id="7048"/>
    <lineage>
        <taxon>Eukaryota</taxon>
        <taxon>Metazoa</taxon>
        <taxon>Ecdysozoa</taxon>
        <taxon>Arthropoda</taxon>
        <taxon>Hexapoda</taxon>
        <taxon>Insecta</taxon>
        <taxon>Pterygota</taxon>
        <taxon>Neoptera</taxon>
        <taxon>Endopterygota</taxon>
        <taxon>Coleoptera</taxon>
        <taxon>Polyphaga</taxon>
        <taxon>Cucujiformia</taxon>
        <taxon>Curculionidae</taxon>
        <taxon>Dryophthorinae</taxon>
        <taxon>Sitophilus</taxon>
    </lineage>
</organism>
<dbReference type="PROSITE" id="PS50102">
    <property type="entry name" value="RRM"/>
    <property type="match status" value="1"/>
</dbReference>
<dbReference type="CTD" id="6345"/>
<dbReference type="OrthoDB" id="10047851at2759"/>
<dbReference type="SMART" id="SM00360">
    <property type="entry name" value="RRM"/>
    <property type="match status" value="1"/>
</dbReference>
<dbReference type="AlphaFoldDB" id="A0A6J2YEU0"/>
<keyword evidence="2" id="KW-0597">Phosphoprotein</keyword>
<feature type="compositionally biased region" description="Low complexity" evidence="9">
    <location>
        <begin position="574"/>
        <end position="594"/>
    </location>
</feature>
<dbReference type="SUPFAM" id="SSF54928">
    <property type="entry name" value="RNA-binding domain, RBD"/>
    <property type="match status" value="1"/>
</dbReference>
<feature type="compositionally biased region" description="Basic and acidic residues" evidence="9">
    <location>
        <begin position="384"/>
        <end position="403"/>
    </location>
</feature>
<feature type="compositionally biased region" description="Low complexity" evidence="9">
    <location>
        <begin position="803"/>
        <end position="818"/>
    </location>
</feature>
<evidence type="ECO:0000256" key="9">
    <source>
        <dbReference type="SAM" id="MobiDB-lite"/>
    </source>
</evidence>
<evidence type="ECO:0000256" key="1">
    <source>
        <dbReference type="ARBA" id="ARBA00004123"/>
    </source>
</evidence>
<proteinExistence type="predicted"/>
<evidence type="ECO:0000259" key="10">
    <source>
        <dbReference type="PROSITE" id="PS50102"/>
    </source>
</evidence>
<feature type="compositionally biased region" description="Polar residues" evidence="9">
    <location>
        <begin position="404"/>
        <end position="427"/>
    </location>
</feature>
<dbReference type="KEGG" id="soy:115886573"/>
<dbReference type="InParanoid" id="A0A6J2YEU0"/>
<dbReference type="GO" id="GO:0003712">
    <property type="term" value="F:transcription coregulator activity"/>
    <property type="evidence" value="ECO:0007669"/>
    <property type="project" value="InterPro"/>
</dbReference>
<evidence type="ECO:0000256" key="5">
    <source>
        <dbReference type="ARBA" id="ARBA00023159"/>
    </source>
</evidence>
<feature type="region of interest" description="Disordered" evidence="9">
    <location>
        <begin position="573"/>
        <end position="605"/>
    </location>
</feature>
<evidence type="ECO:0000256" key="4">
    <source>
        <dbReference type="ARBA" id="ARBA00023015"/>
    </source>
</evidence>
<dbReference type="GO" id="GO:0045944">
    <property type="term" value="P:positive regulation of transcription by RNA polymerase II"/>
    <property type="evidence" value="ECO:0007669"/>
    <property type="project" value="TreeGrafter"/>
</dbReference>
<dbReference type="InterPro" id="IPR034605">
    <property type="entry name" value="PGC-1"/>
</dbReference>
<keyword evidence="5" id="KW-0010">Activator</keyword>